<dbReference type="Pfam" id="PF08281">
    <property type="entry name" value="Sigma70_r4_2"/>
    <property type="match status" value="1"/>
</dbReference>
<evidence type="ECO:0000256" key="5">
    <source>
        <dbReference type="SAM" id="MobiDB-lite"/>
    </source>
</evidence>
<evidence type="ECO:0000259" key="6">
    <source>
        <dbReference type="Pfam" id="PF04542"/>
    </source>
</evidence>
<proteinExistence type="inferred from homology"/>
<feature type="domain" description="RNA polymerase sigma factor 70 region 4 type 2" evidence="7">
    <location>
        <begin position="141"/>
        <end position="193"/>
    </location>
</feature>
<evidence type="ECO:0000313" key="8">
    <source>
        <dbReference type="EMBL" id="PRX44626.1"/>
    </source>
</evidence>
<evidence type="ECO:0000256" key="1">
    <source>
        <dbReference type="ARBA" id="ARBA00010641"/>
    </source>
</evidence>
<dbReference type="GO" id="GO:0003677">
    <property type="term" value="F:DNA binding"/>
    <property type="evidence" value="ECO:0007669"/>
    <property type="project" value="InterPro"/>
</dbReference>
<dbReference type="InterPro" id="IPR039425">
    <property type="entry name" value="RNA_pol_sigma-70-like"/>
</dbReference>
<evidence type="ECO:0000259" key="7">
    <source>
        <dbReference type="Pfam" id="PF08281"/>
    </source>
</evidence>
<gene>
    <name evidence="8" type="ORF">B0I33_111138</name>
</gene>
<dbReference type="Proteomes" id="UP000238362">
    <property type="component" value="Unassembled WGS sequence"/>
</dbReference>
<comment type="similarity">
    <text evidence="1">Belongs to the sigma-70 factor family. ECF subfamily.</text>
</comment>
<name>A0A2T0LN63_9PSEU</name>
<accession>A0A2T0LN63</accession>
<dbReference type="Gene3D" id="1.10.10.10">
    <property type="entry name" value="Winged helix-like DNA-binding domain superfamily/Winged helix DNA-binding domain"/>
    <property type="match status" value="1"/>
</dbReference>
<keyword evidence="3" id="KW-0731">Sigma factor</keyword>
<dbReference type="SUPFAM" id="SSF88659">
    <property type="entry name" value="Sigma3 and sigma4 domains of RNA polymerase sigma factors"/>
    <property type="match status" value="1"/>
</dbReference>
<dbReference type="SUPFAM" id="SSF88946">
    <property type="entry name" value="Sigma2 domain of RNA polymerase sigma factors"/>
    <property type="match status" value="1"/>
</dbReference>
<protein>
    <submittedName>
        <fullName evidence="8">RNA polymerase ECF family sigma subunit</fullName>
    </submittedName>
</protein>
<evidence type="ECO:0000256" key="2">
    <source>
        <dbReference type="ARBA" id="ARBA00023015"/>
    </source>
</evidence>
<feature type="region of interest" description="Disordered" evidence="5">
    <location>
        <begin position="1"/>
        <end position="23"/>
    </location>
</feature>
<dbReference type="AlphaFoldDB" id="A0A2T0LN63"/>
<evidence type="ECO:0000313" key="9">
    <source>
        <dbReference type="Proteomes" id="UP000238362"/>
    </source>
</evidence>
<dbReference type="InterPro" id="IPR013325">
    <property type="entry name" value="RNA_pol_sigma_r2"/>
</dbReference>
<dbReference type="NCBIfam" id="TIGR02937">
    <property type="entry name" value="sigma70-ECF"/>
    <property type="match status" value="1"/>
</dbReference>
<evidence type="ECO:0000256" key="3">
    <source>
        <dbReference type="ARBA" id="ARBA00023082"/>
    </source>
</evidence>
<keyword evidence="4" id="KW-0804">Transcription</keyword>
<dbReference type="PANTHER" id="PTHR43133:SF25">
    <property type="entry name" value="RNA POLYMERASE SIGMA FACTOR RFAY-RELATED"/>
    <property type="match status" value="1"/>
</dbReference>
<dbReference type="GO" id="GO:0016987">
    <property type="term" value="F:sigma factor activity"/>
    <property type="evidence" value="ECO:0007669"/>
    <property type="project" value="UniProtKB-KW"/>
</dbReference>
<dbReference type="EMBL" id="PVNH01000011">
    <property type="protein sequence ID" value="PRX44626.1"/>
    <property type="molecule type" value="Genomic_DNA"/>
</dbReference>
<feature type="domain" description="RNA polymerase sigma-70 region 2" evidence="6">
    <location>
        <begin position="41"/>
        <end position="110"/>
    </location>
</feature>
<evidence type="ECO:0000256" key="4">
    <source>
        <dbReference type="ARBA" id="ARBA00023163"/>
    </source>
</evidence>
<comment type="caution">
    <text evidence="8">The sequence shown here is derived from an EMBL/GenBank/DDBJ whole genome shotgun (WGS) entry which is preliminary data.</text>
</comment>
<dbReference type="InterPro" id="IPR013249">
    <property type="entry name" value="RNA_pol_sigma70_r4_t2"/>
</dbReference>
<dbReference type="Pfam" id="PF04542">
    <property type="entry name" value="Sigma70_r2"/>
    <property type="match status" value="1"/>
</dbReference>
<organism evidence="8 9">
    <name type="scientific">Prauserella shujinwangii</name>
    <dbReference type="NCBI Taxonomy" id="1453103"/>
    <lineage>
        <taxon>Bacteria</taxon>
        <taxon>Bacillati</taxon>
        <taxon>Actinomycetota</taxon>
        <taxon>Actinomycetes</taxon>
        <taxon>Pseudonocardiales</taxon>
        <taxon>Pseudonocardiaceae</taxon>
        <taxon>Prauserella</taxon>
    </lineage>
</organism>
<dbReference type="InterPro" id="IPR007627">
    <property type="entry name" value="RNA_pol_sigma70_r2"/>
</dbReference>
<dbReference type="GO" id="GO:0006352">
    <property type="term" value="P:DNA-templated transcription initiation"/>
    <property type="evidence" value="ECO:0007669"/>
    <property type="project" value="InterPro"/>
</dbReference>
<dbReference type="Gene3D" id="1.10.1740.10">
    <property type="match status" value="1"/>
</dbReference>
<dbReference type="InterPro" id="IPR013324">
    <property type="entry name" value="RNA_pol_sigma_r3/r4-like"/>
</dbReference>
<feature type="compositionally biased region" description="Basic and acidic residues" evidence="5">
    <location>
        <begin position="1"/>
        <end position="12"/>
    </location>
</feature>
<dbReference type="InterPro" id="IPR014284">
    <property type="entry name" value="RNA_pol_sigma-70_dom"/>
</dbReference>
<keyword evidence="2" id="KW-0805">Transcription regulation</keyword>
<reference evidence="8 9" key="1">
    <citation type="submission" date="2018-03" db="EMBL/GenBank/DDBJ databases">
        <title>Genomic Encyclopedia of Type Strains, Phase III (KMG-III): the genomes of soil and plant-associated and newly described type strains.</title>
        <authorList>
            <person name="Whitman W."/>
        </authorList>
    </citation>
    <scope>NUCLEOTIDE SEQUENCE [LARGE SCALE GENOMIC DNA]</scope>
    <source>
        <strain evidence="8 9">CGMCC 4.7125</strain>
    </source>
</reference>
<sequence length="200" mass="22286">MRALDGLRRAMDDPPPGGTPATDTELWNRAAEGDESSFAELFQRHAEAVWNHAYRLTGSWAAAEDLTSSAFLTAWRKCGELRLVHDSARPWLYAVAGNLARTHARGERRRLRLLHRVPRADVQGDHADDVTDRLTGEDRVRQVLAAVRRLPNAERRAAELCLLGELTAAEAAAVLDLAESSVRSQISRARSRLRTMLEES</sequence>
<dbReference type="InterPro" id="IPR036388">
    <property type="entry name" value="WH-like_DNA-bd_sf"/>
</dbReference>
<keyword evidence="9" id="KW-1185">Reference proteome</keyword>
<dbReference type="PANTHER" id="PTHR43133">
    <property type="entry name" value="RNA POLYMERASE ECF-TYPE SIGMA FACTO"/>
    <property type="match status" value="1"/>
</dbReference>